<feature type="transmembrane region" description="Helical" evidence="6">
    <location>
        <begin position="21"/>
        <end position="49"/>
    </location>
</feature>
<evidence type="ECO:0000256" key="3">
    <source>
        <dbReference type="ARBA" id="ARBA00022692"/>
    </source>
</evidence>
<dbReference type="EMBL" id="MCFA01000069">
    <property type="protein sequence ID" value="ORY10726.1"/>
    <property type="molecule type" value="Genomic_DNA"/>
</dbReference>
<feature type="transmembrane region" description="Helical" evidence="6">
    <location>
        <begin position="339"/>
        <end position="360"/>
    </location>
</feature>
<dbReference type="PANTHER" id="PTHR23501:SF193">
    <property type="entry name" value="MULTIDRUG TRANSPORTER, PUTATIVE (AFU_ORTHOLOGUE AFUA_8G00940)-RELATED"/>
    <property type="match status" value="1"/>
</dbReference>
<dbReference type="InterPro" id="IPR036259">
    <property type="entry name" value="MFS_trans_sf"/>
</dbReference>
<comment type="caution">
    <text evidence="8">The sequence shown here is derived from an EMBL/GenBank/DDBJ whole genome shotgun (WGS) entry which is preliminary data.</text>
</comment>
<dbReference type="PRINTS" id="PR01036">
    <property type="entry name" value="TCRTETB"/>
</dbReference>
<sequence length="504" mass="54391">MSEKLQSRPAPSQESEPQKDIVYLTGLPLFLLFFALCLSSFLIVLYMSVITTAVPSITTYFGTVEDVDWYVTAYLLALCSVQPLTGQIYNNFRIKFTFVSFIAMFVLGSLISALSKRSITFIIGRAFAGVGAAGMFNGSMVIITATTAPNLRPQLMSISVSLILVGGLVGPVIGGAIAQHLGWRWCKTGLWIFLPPGALIAITILLQPIREHVKKPKAAFVARNVHHKFDLIGFGLFVPTCVMFMLATSWGGSKLAWNSATVIGLLCGSLAAACLFGWWTRYHGERAMIPLSIITNPVVMYATFFSLLEGGSFMMNQYYLPLWFQSVKRASPQQSGIMMLPTCISQLLSAICCTLLLRVVPYAPVWGLVGNIAVAIGSGLLTTLTSSATAAQWIGYPILNGIGRGMALQMPVLAVQAVLPSTEIAYATAIILLFQYFGGAVANCIAKTVFINALSPALRKYAPGVDVLRVIQAGATEVFELVDAKDVDGVVKAYNEALTLTFVS</sequence>
<comment type="similarity">
    <text evidence="2">Belongs to the major facilitator superfamily. TCR/Tet family.</text>
</comment>
<evidence type="ECO:0000313" key="8">
    <source>
        <dbReference type="EMBL" id="ORY10726.1"/>
    </source>
</evidence>
<dbReference type="Proteomes" id="UP000193144">
    <property type="component" value="Unassembled WGS sequence"/>
</dbReference>
<dbReference type="InterPro" id="IPR020846">
    <property type="entry name" value="MFS_dom"/>
</dbReference>
<evidence type="ECO:0000259" key="7">
    <source>
        <dbReference type="PROSITE" id="PS50850"/>
    </source>
</evidence>
<dbReference type="OrthoDB" id="10021397at2759"/>
<feature type="transmembrane region" description="Helical" evidence="6">
    <location>
        <begin position="190"/>
        <end position="209"/>
    </location>
</feature>
<reference evidence="8 9" key="1">
    <citation type="submission" date="2016-07" db="EMBL/GenBank/DDBJ databases">
        <title>Pervasive Adenine N6-methylation of Active Genes in Fungi.</title>
        <authorList>
            <consortium name="DOE Joint Genome Institute"/>
            <person name="Mondo S.J."/>
            <person name="Dannebaum R.O."/>
            <person name="Kuo R.C."/>
            <person name="Labutti K."/>
            <person name="Haridas S."/>
            <person name="Kuo A."/>
            <person name="Salamov A."/>
            <person name="Ahrendt S.R."/>
            <person name="Lipzen A."/>
            <person name="Sullivan W."/>
            <person name="Andreopoulos W.B."/>
            <person name="Clum A."/>
            <person name="Lindquist E."/>
            <person name="Daum C."/>
            <person name="Ramamoorthy G.K."/>
            <person name="Gryganskyi A."/>
            <person name="Culley D."/>
            <person name="Magnuson J.K."/>
            <person name="James T.Y."/>
            <person name="O'Malley M.A."/>
            <person name="Stajich J.E."/>
            <person name="Spatafora J.W."/>
            <person name="Visel A."/>
            <person name="Grigoriev I.V."/>
        </authorList>
    </citation>
    <scope>NUCLEOTIDE SEQUENCE [LARGE SCALE GENOMIC DNA]</scope>
    <source>
        <strain evidence="8 9">CBS 115471</strain>
    </source>
</reference>
<feature type="transmembrane region" description="Helical" evidence="6">
    <location>
        <begin position="69"/>
        <end position="89"/>
    </location>
</feature>
<keyword evidence="3 6" id="KW-0812">Transmembrane</keyword>
<dbReference type="GO" id="GO:0022857">
    <property type="term" value="F:transmembrane transporter activity"/>
    <property type="evidence" value="ECO:0007669"/>
    <property type="project" value="InterPro"/>
</dbReference>
<organism evidence="8 9">
    <name type="scientific">Clohesyomyces aquaticus</name>
    <dbReference type="NCBI Taxonomy" id="1231657"/>
    <lineage>
        <taxon>Eukaryota</taxon>
        <taxon>Fungi</taxon>
        <taxon>Dikarya</taxon>
        <taxon>Ascomycota</taxon>
        <taxon>Pezizomycotina</taxon>
        <taxon>Dothideomycetes</taxon>
        <taxon>Pleosporomycetidae</taxon>
        <taxon>Pleosporales</taxon>
        <taxon>Lindgomycetaceae</taxon>
        <taxon>Clohesyomyces</taxon>
    </lineage>
</organism>
<feature type="domain" description="Major facilitator superfamily (MFS) profile" evidence="7">
    <location>
        <begin position="32"/>
        <end position="504"/>
    </location>
</feature>
<feature type="transmembrane region" description="Helical" evidence="6">
    <location>
        <begin position="372"/>
        <end position="394"/>
    </location>
</feature>
<proteinExistence type="inferred from homology"/>
<keyword evidence="4 6" id="KW-1133">Transmembrane helix</keyword>
<dbReference type="PROSITE" id="PS50850">
    <property type="entry name" value="MFS"/>
    <property type="match status" value="1"/>
</dbReference>
<feature type="transmembrane region" description="Helical" evidence="6">
    <location>
        <begin position="155"/>
        <end position="178"/>
    </location>
</feature>
<name>A0A1Y1ZKH9_9PLEO</name>
<evidence type="ECO:0000313" key="9">
    <source>
        <dbReference type="Proteomes" id="UP000193144"/>
    </source>
</evidence>
<accession>A0A1Y1ZKH9</accession>
<feature type="transmembrane region" description="Helical" evidence="6">
    <location>
        <begin position="298"/>
        <end position="319"/>
    </location>
</feature>
<evidence type="ECO:0000256" key="2">
    <source>
        <dbReference type="ARBA" id="ARBA00007520"/>
    </source>
</evidence>
<comment type="subcellular location">
    <subcellularLocation>
        <location evidence="1">Membrane</location>
        <topology evidence="1">Multi-pass membrane protein</topology>
    </subcellularLocation>
</comment>
<feature type="transmembrane region" description="Helical" evidence="6">
    <location>
        <begin position="121"/>
        <end position="143"/>
    </location>
</feature>
<dbReference type="SUPFAM" id="SSF103473">
    <property type="entry name" value="MFS general substrate transporter"/>
    <property type="match status" value="1"/>
</dbReference>
<feature type="transmembrane region" description="Helical" evidence="6">
    <location>
        <begin position="256"/>
        <end position="278"/>
    </location>
</feature>
<dbReference type="GO" id="GO:0005886">
    <property type="term" value="C:plasma membrane"/>
    <property type="evidence" value="ECO:0007669"/>
    <property type="project" value="TreeGrafter"/>
</dbReference>
<keyword evidence="9" id="KW-1185">Reference proteome</keyword>
<dbReference type="AlphaFoldDB" id="A0A1Y1ZKH9"/>
<gene>
    <name evidence="8" type="ORF">BCR34DRAFT_485159</name>
</gene>
<protein>
    <submittedName>
        <fullName evidence="8">Major facilitator superfamily domain-containing protein</fullName>
    </submittedName>
</protein>
<dbReference type="PANTHER" id="PTHR23501">
    <property type="entry name" value="MAJOR FACILITATOR SUPERFAMILY"/>
    <property type="match status" value="1"/>
</dbReference>
<evidence type="ECO:0000256" key="5">
    <source>
        <dbReference type="ARBA" id="ARBA00023136"/>
    </source>
</evidence>
<feature type="transmembrane region" description="Helical" evidence="6">
    <location>
        <begin position="96"/>
        <end position="115"/>
    </location>
</feature>
<evidence type="ECO:0000256" key="1">
    <source>
        <dbReference type="ARBA" id="ARBA00004141"/>
    </source>
</evidence>
<feature type="transmembrane region" description="Helical" evidence="6">
    <location>
        <begin position="229"/>
        <end position="250"/>
    </location>
</feature>
<feature type="transmembrane region" description="Helical" evidence="6">
    <location>
        <begin position="424"/>
        <end position="450"/>
    </location>
</feature>
<evidence type="ECO:0000256" key="4">
    <source>
        <dbReference type="ARBA" id="ARBA00022989"/>
    </source>
</evidence>
<keyword evidence="5 6" id="KW-0472">Membrane</keyword>
<dbReference type="InterPro" id="IPR011701">
    <property type="entry name" value="MFS"/>
</dbReference>
<dbReference type="Gene3D" id="1.20.1250.20">
    <property type="entry name" value="MFS general substrate transporter like domains"/>
    <property type="match status" value="2"/>
</dbReference>
<evidence type="ECO:0000256" key="6">
    <source>
        <dbReference type="SAM" id="Phobius"/>
    </source>
</evidence>
<dbReference type="Pfam" id="PF07690">
    <property type="entry name" value="MFS_1"/>
    <property type="match status" value="1"/>
</dbReference>